<dbReference type="InterPro" id="IPR054790">
    <property type="entry name" value="MurU"/>
</dbReference>
<dbReference type="Pfam" id="PF00483">
    <property type="entry name" value="NTP_transferase"/>
    <property type="match status" value="1"/>
</dbReference>
<dbReference type="AlphaFoldDB" id="A0A364LLS9"/>
<dbReference type="Gene3D" id="3.90.550.10">
    <property type="entry name" value="Spore Coat Polysaccharide Biosynthesis Protein SpsA, Chain A"/>
    <property type="match status" value="1"/>
</dbReference>
<comment type="caution">
    <text evidence="4">The sequence shown here is derived from an EMBL/GenBank/DDBJ whole genome shotgun (WGS) entry which is preliminary data.</text>
</comment>
<dbReference type="InterPro" id="IPR050065">
    <property type="entry name" value="GlmU-like"/>
</dbReference>
<dbReference type="SUPFAM" id="SSF53448">
    <property type="entry name" value="Nucleotide-diphospho-sugar transferases"/>
    <property type="match status" value="1"/>
</dbReference>
<protein>
    <submittedName>
        <fullName evidence="4">Mannose-1-phosphate guanylyltransferase</fullName>
    </submittedName>
</protein>
<dbReference type="CDD" id="cd06422">
    <property type="entry name" value="NTP_transferase_like_1"/>
    <property type="match status" value="1"/>
</dbReference>
<evidence type="ECO:0000259" key="3">
    <source>
        <dbReference type="Pfam" id="PF00483"/>
    </source>
</evidence>
<dbReference type="RefSeq" id="WP_112218993.1">
    <property type="nucleotide sequence ID" value="NZ_MVJN01000003.1"/>
</dbReference>
<sequence length="231" mass="25525">MKTAMILAAGRGERLKPLTKTCPKAMCRVQGMPLIEYHVNNLASAGFKKIIVNHAYLGSQIRHHLQDGSRWGVDIHYSPEPPGGLETGGGIINALPLLGNTPFLTVNADIFTDFDFSNIQLPKGSLAHLVLVDNPAHNGRGDFGLNENLKVSNEDKKYTYSGIACYHPQFFDRYEPGRFSVTPLWRETAAKGLISGEHYAGSWIDIGSLERWQFANQTPSRKISSQNMGVD</sequence>
<dbReference type="EMBL" id="MVJN01000003">
    <property type="protein sequence ID" value="RAP37636.1"/>
    <property type="molecule type" value="Genomic_DNA"/>
</dbReference>
<reference evidence="4 5" key="1">
    <citation type="submission" date="2017-02" db="EMBL/GenBank/DDBJ databases">
        <title>Legionella quilivanii strain from human: case report and whole genome sequencing analysis.</title>
        <authorList>
            <person name="Lalancette C."/>
            <person name="Leduc J.-M."/>
            <person name="Levesque S."/>
            <person name="Fournier E."/>
            <person name="Saoud J."/>
            <person name="Faucher S.P."/>
            <person name="Bernard K."/>
            <person name="Martineau C."/>
            <person name="Longtin J."/>
        </authorList>
    </citation>
    <scope>NUCLEOTIDE SEQUENCE [LARGE SCALE GENOMIC DNA]</scope>
    <source>
        <strain evidence="4 5">ID143958</strain>
    </source>
</reference>
<evidence type="ECO:0000256" key="2">
    <source>
        <dbReference type="ARBA" id="ARBA00022695"/>
    </source>
</evidence>
<evidence type="ECO:0000313" key="4">
    <source>
        <dbReference type="EMBL" id="RAP37636.1"/>
    </source>
</evidence>
<dbReference type="Proteomes" id="UP000249458">
    <property type="component" value="Unassembled WGS sequence"/>
</dbReference>
<gene>
    <name evidence="4" type="ORF">B1207_05555</name>
</gene>
<organism evidence="4 5">
    <name type="scientific">Legionella quinlivanii</name>
    <dbReference type="NCBI Taxonomy" id="45073"/>
    <lineage>
        <taxon>Bacteria</taxon>
        <taxon>Pseudomonadati</taxon>
        <taxon>Pseudomonadota</taxon>
        <taxon>Gammaproteobacteria</taxon>
        <taxon>Legionellales</taxon>
        <taxon>Legionellaceae</taxon>
        <taxon>Legionella</taxon>
    </lineage>
</organism>
<accession>A0A364LLS9</accession>
<keyword evidence="1 4" id="KW-0808">Transferase</keyword>
<dbReference type="PANTHER" id="PTHR43584:SF8">
    <property type="entry name" value="N-ACETYLMURAMATE ALPHA-1-PHOSPHATE URIDYLYLTRANSFERASE"/>
    <property type="match status" value="1"/>
</dbReference>
<proteinExistence type="predicted"/>
<evidence type="ECO:0000256" key="1">
    <source>
        <dbReference type="ARBA" id="ARBA00022679"/>
    </source>
</evidence>
<dbReference type="NCBIfam" id="NF045761">
    <property type="entry name" value="NAMPUrTaseMurU"/>
    <property type="match status" value="1"/>
</dbReference>
<dbReference type="InterPro" id="IPR005835">
    <property type="entry name" value="NTP_transferase_dom"/>
</dbReference>
<dbReference type="PANTHER" id="PTHR43584">
    <property type="entry name" value="NUCLEOTIDYL TRANSFERASE"/>
    <property type="match status" value="1"/>
</dbReference>
<feature type="domain" description="Nucleotidyl transferase" evidence="3">
    <location>
        <begin position="4"/>
        <end position="119"/>
    </location>
</feature>
<keyword evidence="2 4" id="KW-0548">Nucleotidyltransferase</keyword>
<dbReference type="GO" id="GO:0016779">
    <property type="term" value="F:nucleotidyltransferase activity"/>
    <property type="evidence" value="ECO:0007669"/>
    <property type="project" value="UniProtKB-KW"/>
</dbReference>
<dbReference type="InterPro" id="IPR029044">
    <property type="entry name" value="Nucleotide-diphossugar_trans"/>
</dbReference>
<name>A0A364LLS9_9GAMM</name>
<evidence type="ECO:0000313" key="5">
    <source>
        <dbReference type="Proteomes" id="UP000249458"/>
    </source>
</evidence>